<feature type="transmembrane region" description="Helical" evidence="9">
    <location>
        <begin position="93"/>
        <end position="114"/>
    </location>
</feature>
<keyword evidence="11" id="KW-1185">Reference proteome</keyword>
<evidence type="ECO:0000256" key="7">
    <source>
        <dbReference type="ARBA" id="ARBA00046464"/>
    </source>
</evidence>
<dbReference type="InterPro" id="IPR000301">
    <property type="entry name" value="Tetraspanin_animals"/>
</dbReference>
<dbReference type="Pfam" id="PF00335">
    <property type="entry name" value="Tetraspanin"/>
    <property type="match status" value="1"/>
</dbReference>
<evidence type="ECO:0000313" key="11">
    <source>
        <dbReference type="Proteomes" id="UP001187315"/>
    </source>
</evidence>
<name>A0AA88IYP2_TACVA</name>
<evidence type="ECO:0000256" key="2">
    <source>
        <dbReference type="ARBA" id="ARBA00006840"/>
    </source>
</evidence>
<evidence type="ECO:0000256" key="6">
    <source>
        <dbReference type="ARBA" id="ARBA00023180"/>
    </source>
</evidence>
<keyword evidence="6" id="KW-0325">Glycoprotein</keyword>
<evidence type="ECO:0000256" key="5">
    <source>
        <dbReference type="ARBA" id="ARBA00023136"/>
    </source>
</evidence>
<dbReference type="EMBL" id="JAVHJS010000024">
    <property type="protein sequence ID" value="KAK2818156.1"/>
    <property type="molecule type" value="Genomic_DNA"/>
</dbReference>
<dbReference type="PRINTS" id="PR00259">
    <property type="entry name" value="TMFOUR"/>
</dbReference>
<dbReference type="PANTHER" id="PTHR19282:SF216">
    <property type="entry name" value="TETRASPANIN-1"/>
    <property type="match status" value="1"/>
</dbReference>
<dbReference type="GO" id="GO:0005886">
    <property type="term" value="C:plasma membrane"/>
    <property type="evidence" value="ECO:0007669"/>
    <property type="project" value="TreeGrafter"/>
</dbReference>
<dbReference type="GO" id="GO:0012505">
    <property type="term" value="C:endomembrane system"/>
    <property type="evidence" value="ECO:0007669"/>
    <property type="project" value="UniProtKB-SubCell"/>
</dbReference>
<dbReference type="InterPro" id="IPR008952">
    <property type="entry name" value="Tetraspanin_EC2_sf"/>
</dbReference>
<accession>A0AA88IYP2</accession>
<dbReference type="AlphaFoldDB" id="A0AA88IYP2"/>
<proteinExistence type="inferred from homology"/>
<organism evidence="10 11">
    <name type="scientific">Tachysurus vachellii</name>
    <name type="common">Darkbarbel catfish</name>
    <name type="synonym">Pelteobagrus vachellii</name>
    <dbReference type="NCBI Taxonomy" id="175792"/>
    <lineage>
        <taxon>Eukaryota</taxon>
        <taxon>Metazoa</taxon>
        <taxon>Chordata</taxon>
        <taxon>Craniata</taxon>
        <taxon>Vertebrata</taxon>
        <taxon>Euteleostomi</taxon>
        <taxon>Actinopterygii</taxon>
        <taxon>Neopterygii</taxon>
        <taxon>Teleostei</taxon>
        <taxon>Ostariophysi</taxon>
        <taxon>Siluriformes</taxon>
        <taxon>Bagridae</taxon>
        <taxon>Tachysurus</taxon>
    </lineage>
</organism>
<dbReference type="CDD" id="cd03156">
    <property type="entry name" value="uroplakin_I_like_LEL"/>
    <property type="match status" value="1"/>
</dbReference>
<comment type="subcellular location">
    <subcellularLocation>
        <location evidence="1">Endomembrane system</location>
        <topology evidence="1">Multi-pass membrane protein</topology>
    </subcellularLocation>
    <subcellularLocation>
        <location evidence="9">Membrane</location>
        <topology evidence="9">Multi-pass membrane protein</topology>
    </subcellularLocation>
</comment>
<keyword evidence="3 9" id="KW-0812">Transmembrane</keyword>
<comment type="caution">
    <text evidence="10">The sequence shown here is derived from an EMBL/GenBank/DDBJ whole genome shotgun (WGS) entry which is preliminary data.</text>
</comment>
<gene>
    <name evidence="10" type="ORF">Q7C36_022089</name>
</gene>
<comment type="subunit">
    <text evidence="7">Interacts with SLC19A2. Interacts with NTRK1/TRKA.</text>
</comment>
<dbReference type="InterPro" id="IPR018499">
    <property type="entry name" value="Tetraspanin/Peripherin"/>
</dbReference>
<dbReference type="PANTHER" id="PTHR19282">
    <property type="entry name" value="TETRASPANIN"/>
    <property type="match status" value="1"/>
</dbReference>
<dbReference type="PIRSF" id="PIRSF002419">
    <property type="entry name" value="Tetraspanin"/>
    <property type="match status" value="1"/>
</dbReference>
<keyword evidence="4 9" id="KW-1133">Transmembrane helix</keyword>
<dbReference type="Proteomes" id="UP001187315">
    <property type="component" value="Unassembled WGS sequence"/>
</dbReference>
<evidence type="ECO:0000256" key="1">
    <source>
        <dbReference type="ARBA" id="ARBA00004127"/>
    </source>
</evidence>
<dbReference type="Gene3D" id="1.10.1450.10">
    <property type="entry name" value="Tetraspanin"/>
    <property type="match status" value="1"/>
</dbReference>
<sequence length="235" mass="25898">MPDKEDETTMIVLNTLIFFVGAASMAVGVVLKNNTNYALGLLYKIKDLPPDFDNLTAAGHILVAAGAVLIFIGILGCCSTYCRNECVLMTFSLILLVGIVAAVTVAVYILYYLFEVEKMLDTNRVQLPKNIKDSYGLKDDVTNAWNETMYMFKCCGYNNYTDFTGSAFVSRTSQYPQFCCFTESVQCDLARAKSEHVGGCFAAVMYSVQILVIIIVLLASCAFSFQVVTMIEALI</sequence>
<comment type="function">
    <text evidence="8">Structural component of specialized membrane microdomains known as tetraspanin-enriched microdomains (TERMs), which act as platforms for receptor clustering and signaling. Participates thereby in diverse biological functions such as cell signal transduction, adhesion, migration and protein trafficking. Regulates neuronal differentiation in response to NGF by facilitating NGF-mediated activation of NTRK1/TRKA receptor tyrosine kinase and subsequent downstream signaling pathways. Plays a role in the inhibition of TNFalpha-induced apoptosis. Mechanistically, inhibits the NF-kappa-B signaling pathway by blocking phosphorylation of CHUK. Also promotes the stability of the thiamine transporter 1/SLC19A2 in intestinal epithelial cells leading to an increase of thiamine uptake process.</text>
</comment>
<evidence type="ECO:0000313" key="10">
    <source>
        <dbReference type="EMBL" id="KAK2818156.1"/>
    </source>
</evidence>
<feature type="transmembrane region" description="Helical" evidence="9">
    <location>
        <begin position="12"/>
        <end position="31"/>
    </location>
</feature>
<evidence type="ECO:0000256" key="3">
    <source>
        <dbReference type="ARBA" id="ARBA00022692"/>
    </source>
</evidence>
<keyword evidence="5 9" id="KW-0472">Membrane</keyword>
<reference evidence="10" key="1">
    <citation type="submission" date="2023-08" db="EMBL/GenBank/DDBJ databases">
        <title>Pelteobagrus vachellii genome.</title>
        <authorList>
            <person name="Liu H."/>
        </authorList>
    </citation>
    <scope>NUCLEOTIDE SEQUENCE</scope>
    <source>
        <strain evidence="10">PRFRI_2022a</strain>
        <tissue evidence="10">Muscle</tissue>
    </source>
</reference>
<dbReference type="SUPFAM" id="SSF48652">
    <property type="entry name" value="Tetraspanin"/>
    <property type="match status" value="1"/>
</dbReference>
<evidence type="ECO:0000256" key="9">
    <source>
        <dbReference type="RuleBase" id="RU361218"/>
    </source>
</evidence>
<protein>
    <recommendedName>
        <fullName evidence="9">Tetraspanin</fullName>
    </recommendedName>
</protein>
<evidence type="ECO:0000256" key="8">
    <source>
        <dbReference type="ARBA" id="ARBA00054958"/>
    </source>
</evidence>
<feature type="transmembrane region" description="Helical" evidence="9">
    <location>
        <begin position="203"/>
        <end position="225"/>
    </location>
</feature>
<comment type="similarity">
    <text evidence="2 9">Belongs to the tetraspanin (TM4SF) family.</text>
</comment>
<evidence type="ECO:0000256" key="4">
    <source>
        <dbReference type="ARBA" id="ARBA00022989"/>
    </source>
</evidence>
<feature type="transmembrane region" description="Helical" evidence="9">
    <location>
        <begin position="57"/>
        <end position="81"/>
    </location>
</feature>